<dbReference type="SUPFAM" id="SSF46785">
    <property type="entry name" value="Winged helix' DNA-binding domain"/>
    <property type="match status" value="1"/>
</dbReference>
<dbReference type="Proteomes" id="UP000182149">
    <property type="component" value="Unassembled WGS sequence"/>
</dbReference>
<reference evidence="6 7" key="1">
    <citation type="submission" date="2014-12" db="EMBL/GenBank/DDBJ databases">
        <title>Draft genome sequences of 29 type strains of Enterococci.</title>
        <authorList>
            <person name="Zhong Z."/>
            <person name="Sun Z."/>
            <person name="Liu W."/>
            <person name="Zhang W."/>
            <person name="Zhang H."/>
        </authorList>
    </citation>
    <scope>NUCLEOTIDE SEQUENCE [LARGE SCALE GENOMIC DNA]</scope>
    <source>
        <strain evidence="6 7">DSM 17690</strain>
    </source>
</reference>
<keyword evidence="1" id="KW-0805">Transcription regulation</keyword>
<accession>A0A1L8QUQ8</accession>
<reference evidence="5" key="2">
    <citation type="journal article" date="2021" name="PeerJ">
        <title>Extensive microbial diversity within the chicken gut microbiome revealed by metagenomics and culture.</title>
        <authorList>
            <person name="Gilroy R."/>
            <person name="Ravi A."/>
            <person name="Getino M."/>
            <person name="Pursley I."/>
            <person name="Horton D.L."/>
            <person name="Alikhan N.F."/>
            <person name="Baker D."/>
            <person name="Gharbi K."/>
            <person name="Hall N."/>
            <person name="Watson M."/>
            <person name="Adriaenssens E.M."/>
            <person name="Foster-Nyarko E."/>
            <person name="Jarju S."/>
            <person name="Secka A."/>
            <person name="Antonio M."/>
            <person name="Oren A."/>
            <person name="Chaudhuri R.R."/>
            <person name="La Ragione R."/>
            <person name="Hildebrand F."/>
            <person name="Pallen M.J."/>
        </authorList>
    </citation>
    <scope>NUCLEOTIDE SEQUENCE</scope>
    <source>
        <strain evidence="5">150</strain>
    </source>
</reference>
<name>A0A1L8QUQ8_9ENTE</name>
<evidence type="ECO:0000313" key="7">
    <source>
        <dbReference type="Proteomes" id="UP000182149"/>
    </source>
</evidence>
<dbReference type="Pfam" id="PF01047">
    <property type="entry name" value="MarR"/>
    <property type="match status" value="1"/>
</dbReference>
<dbReference type="PROSITE" id="PS50995">
    <property type="entry name" value="HTH_MARR_2"/>
    <property type="match status" value="1"/>
</dbReference>
<reference evidence="5" key="3">
    <citation type="submission" date="2021-11" db="EMBL/GenBank/DDBJ databases">
        <authorList>
            <person name="Gilroy R."/>
        </authorList>
    </citation>
    <scope>NUCLEOTIDE SEQUENCE</scope>
    <source>
        <strain evidence="5">150</strain>
    </source>
</reference>
<evidence type="ECO:0000256" key="1">
    <source>
        <dbReference type="ARBA" id="ARBA00023015"/>
    </source>
</evidence>
<protein>
    <submittedName>
        <fullName evidence="6">MarR family transcriptional regulator</fullName>
    </submittedName>
</protein>
<evidence type="ECO:0000256" key="3">
    <source>
        <dbReference type="ARBA" id="ARBA00023163"/>
    </source>
</evidence>
<dbReference type="Gene3D" id="1.10.10.10">
    <property type="entry name" value="Winged helix-like DNA-binding domain superfamily/Winged helix DNA-binding domain"/>
    <property type="match status" value="1"/>
</dbReference>
<gene>
    <name evidence="5" type="ORF">K8V42_05690</name>
    <name evidence="6" type="ORF">RU93_GL001710</name>
</gene>
<dbReference type="PANTHER" id="PTHR42756">
    <property type="entry name" value="TRANSCRIPTIONAL REGULATOR, MARR"/>
    <property type="match status" value="1"/>
</dbReference>
<evidence type="ECO:0000256" key="2">
    <source>
        <dbReference type="ARBA" id="ARBA00023125"/>
    </source>
</evidence>
<organism evidence="6 7">
    <name type="scientific">Enterococcus aquimarinus</name>
    <dbReference type="NCBI Taxonomy" id="328396"/>
    <lineage>
        <taxon>Bacteria</taxon>
        <taxon>Bacillati</taxon>
        <taxon>Bacillota</taxon>
        <taxon>Bacilli</taxon>
        <taxon>Lactobacillales</taxon>
        <taxon>Enterococcaceae</taxon>
        <taxon>Enterococcus</taxon>
    </lineage>
</organism>
<evidence type="ECO:0000259" key="4">
    <source>
        <dbReference type="PROSITE" id="PS50995"/>
    </source>
</evidence>
<proteinExistence type="predicted"/>
<comment type="caution">
    <text evidence="6">The sequence shown here is derived from an EMBL/GenBank/DDBJ whole genome shotgun (WGS) entry which is preliminary data.</text>
</comment>
<sequence length="143" mass="16145">MKIDDSALTECLFFNANRFARAMTKLAEEAFVDINLSPNYAYLLILVAQYPNITQKKLCEKLDIAPSTSTRFINKLEDAALVTRTSQGKETHIHLTDSGYALQETIEAGFDRLSKAYQEKIGEKESALLAKMLYESSEILKEE</sequence>
<dbReference type="AlphaFoldDB" id="A0A1L8QUQ8"/>
<evidence type="ECO:0000313" key="6">
    <source>
        <dbReference type="EMBL" id="OJG11223.1"/>
    </source>
</evidence>
<dbReference type="InterPro" id="IPR036388">
    <property type="entry name" value="WH-like_DNA-bd_sf"/>
</dbReference>
<dbReference type="Proteomes" id="UP000813384">
    <property type="component" value="Unassembled WGS sequence"/>
</dbReference>
<dbReference type="EMBL" id="JXKD01000004">
    <property type="protein sequence ID" value="OJG11223.1"/>
    <property type="molecule type" value="Genomic_DNA"/>
</dbReference>
<keyword evidence="3" id="KW-0804">Transcription</keyword>
<dbReference type="STRING" id="328396.RU93_GL001710"/>
<dbReference type="PANTHER" id="PTHR42756:SF1">
    <property type="entry name" value="TRANSCRIPTIONAL REPRESSOR OF EMRAB OPERON"/>
    <property type="match status" value="1"/>
</dbReference>
<dbReference type="InterPro" id="IPR036390">
    <property type="entry name" value="WH_DNA-bd_sf"/>
</dbReference>
<dbReference type="GO" id="GO:0003677">
    <property type="term" value="F:DNA binding"/>
    <property type="evidence" value="ECO:0007669"/>
    <property type="project" value="UniProtKB-KW"/>
</dbReference>
<dbReference type="InterPro" id="IPR000835">
    <property type="entry name" value="HTH_MarR-typ"/>
</dbReference>
<dbReference type="GO" id="GO:0003700">
    <property type="term" value="F:DNA-binding transcription factor activity"/>
    <property type="evidence" value="ECO:0007669"/>
    <property type="project" value="InterPro"/>
</dbReference>
<feature type="domain" description="HTH marR-type" evidence="4">
    <location>
        <begin position="9"/>
        <end position="138"/>
    </location>
</feature>
<keyword evidence="2" id="KW-0238">DNA-binding</keyword>
<dbReference type="OrthoDB" id="1551170at2"/>
<dbReference type="SMART" id="SM00347">
    <property type="entry name" value="HTH_MARR"/>
    <property type="match status" value="1"/>
</dbReference>
<dbReference type="RefSeq" id="WP_071874425.1">
    <property type="nucleotide sequence ID" value="NZ_JBHSHF010000020.1"/>
</dbReference>
<dbReference type="EMBL" id="JAJJVO010000086">
    <property type="protein sequence ID" value="MCC9273767.1"/>
    <property type="molecule type" value="Genomic_DNA"/>
</dbReference>
<evidence type="ECO:0000313" key="5">
    <source>
        <dbReference type="EMBL" id="MCC9273767.1"/>
    </source>
</evidence>
<keyword evidence="7" id="KW-1185">Reference proteome</keyword>